<name>A0A9D5KC07_UNCW3</name>
<proteinExistence type="predicted"/>
<dbReference type="EMBL" id="WJKJ01000237">
    <property type="protein sequence ID" value="MBD3364956.1"/>
    <property type="molecule type" value="Genomic_DNA"/>
</dbReference>
<gene>
    <name evidence="1" type="ORF">GF359_07050</name>
</gene>
<evidence type="ECO:0008006" key="3">
    <source>
        <dbReference type="Google" id="ProtNLM"/>
    </source>
</evidence>
<dbReference type="AlphaFoldDB" id="A0A9D5KC07"/>
<evidence type="ECO:0000313" key="2">
    <source>
        <dbReference type="Proteomes" id="UP000630660"/>
    </source>
</evidence>
<dbReference type="Proteomes" id="UP000630660">
    <property type="component" value="Unassembled WGS sequence"/>
</dbReference>
<reference evidence="1" key="1">
    <citation type="submission" date="2019-11" db="EMBL/GenBank/DDBJ databases">
        <title>Microbial mats filling the niche in hypersaline microbial mats.</title>
        <authorList>
            <person name="Wong H.L."/>
            <person name="Macleod F.I."/>
            <person name="White R.A. III"/>
            <person name="Burns B.P."/>
        </authorList>
    </citation>
    <scope>NUCLEOTIDE SEQUENCE</scope>
    <source>
        <strain evidence="1">Bin_327</strain>
    </source>
</reference>
<evidence type="ECO:0000313" key="1">
    <source>
        <dbReference type="EMBL" id="MBD3364956.1"/>
    </source>
</evidence>
<protein>
    <recommendedName>
        <fullName evidence="3">Peptidase MA-like domain-containing protein</fullName>
    </recommendedName>
</protein>
<comment type="caution">
    <text evidence="1">The sequence shown here is derived from an EMBL/GenBank/DDBJ whole genome shotgun (WGS) entry which is preliminary data.</text>
</comment>
<sequence length="407" mass="45755">MTVLLLTVLTATSQGSVGAEFASFAREWIAEARSQGTIIDPVDEAIFTRTLEGFGFYLDEAYGERKRERVFARVSVPCDLTDALDKVTGKDFEELYPGFYSWSERGSGPPVSTGRSQSEHFTYYYTPGTAAARDIELIKLAAESAFDVVFGLLGADSTLQGRLERIVYRNQPTGGRIPVTFYQARTQIRGPDKILGGETVFKPEWKSDTVVYILEIRLAYPGSAGLYGIPHEMAHALTLLFLADEAELTPLLRDRSYSLINSLAQALPRSDYLRSEGWAYSVQFNHFTYARLGLMQDSKERSRRMLEKNCLPGIDEIITSEVEKTLKEKFLAFIGFGGRAYNQRTARLETASADLMRFLGREYGPASLRQFLTQPGTTERAMIAVYGKTPGQIEKEWRRDITRQGRN</sequence>
<organism evidence="1 2">
    <name type="scientific">candidate division WOR-3 bacterium</name>
    <dbReference type="NCBI Taxonomy" id="2052148"/>
    <lineage>
        <taxon>Bacteria</taxon>
        <taxon>Bacteria division WOR-3</taxon>
    </lineage>
</organism>
<accession>A0A9D5KC07</accession>